<dbReference type="Pfam" id="PF01527">
    <property type="entry name" value="HTH_Tnp_1"/>
    <property type="match status" value="1"/>
</dbReference>
<dbReference type="Pfam" id="PF04218">
    <property type="entry name" value="CENP-B_N"/>
    <property type="match status" value="1"/>
</dbReference>
<reference evidence="2 3" key="1">
    <citation type="submission" date="2020-02" db="EMBL/GenBank/DDBJ databases">
        <title>Characterization of phylogenetic diversity of novel bifidobacterial species isolated in Czech ZOOs.</title>
        <authorList>
            <person name="Lugli G.A."/>
            <person name="Vera N.B."/>
            <person name="Ventura M."/>
        </authorList>
    </citation>
    <scope>NUCLEOTIDE SEQUENCE [LARGE SCALE GENOMIC DNA]</scope>
    <source>
        <strain evidence="2 3">DSM 109963</strain>
    </source>
</reference>
<keyword evidence="3" id="KW-1185">Reference proteome</keyword>
<comment type="caution">
    <text evidence="2">The sequence shown here is derived from an EMBL/GenBank/DDBJ whole genome shotgun (WGS) entry which is preliminary data.</text>
</comment>
<dbReference type="Proteomes" id="UP000553756">
    <property type="component" value="Unassembled WGS sequence"/>
</dbReference>
<evidence type="ECO:0000313" key="2">
    <source>
        <dbReference type="EMBL" id="NMN02507.1"/>
    </source>
</evidence>
<gene>
    <name evidence="2" type="ORF">G1C94_1129</name>
</gene>
<evidence type="ECO:0000313" key="3">
    <source>
        <dbReference type="Proteomes" id="UP000553756"/>
    </source>
</evidence>
<name>A0ABX1SZD1_9BIFI</name>
<accession>A0ABX1SZD1</accession>
<evidence type="ECO:0000259" key="1">
    <source>
        <dbReference type="Pfam" id="PF04218"/>
    </source>
</evidence>
<protein>
    <recommendedName>
        <fullName evidence="1">HTH psq-type domain-containing protein</fullName>
    </recommendedName>
</protein>
<dbReference type="SUPFAM" id="SSF46689">
    <property type="entry name" value="Homeodomain-like"/>
    <property type="match status" value="2"/>
</dbReference>
<dbReference type="InterPro" id="IPR009057">
    <property type="entry name" value="Homeodomain-like_sf"/>
</dbReference>
<dbReference type="EMBL" id="JAAIIJ010000021">
    <property type="protein sequence ID" value="NMN02507.1"/>
    <property type="molecule type" value="Genomic_DNA"/>
</dbReference>
<organism evidence="2 3">
    <name type="scientific">Bifidobacterium panos</name>
    <dbReference type="NCBI Taxonomy" id="2675321"/>
    <lineage>
        <taxon>Bacteria</taxon>
        <taxon>Bacillati</taxon>
        <taxon>Actinomycetota</taxon>
        <taxon>Actinomycetes</taxon>
        <taxon>Bifidobacteriales</taxon>
        <taxon>Bifidobacteriaceae</taxon>
        <taxon>Bifidobacterium</taxon>
    </lineage>
</organism>
<proteinExistence type="predicted"/>
<dbReference type="InterPro" id="IPR007889">
    <property type="entry name" value="HTH_Psq"/>
</dbReference>
<sequence length="94" mass="10607">MYSREFKAEALRVLVENDGSCRKAARQLGGVTVRTLYHWRDELTEFAWKRYTCLTAAQKRGVARRLEDGAGVRAVAREYGVCATTVYLSLGYVA</sequence>
<dbReference type="InterPro" id="IPR002514">
    <property type="entry name" value="Transposase_8"/>
</dbReference>
<feature type="domain" description="HTH psq-type" evidence="1">
    <location>
        <begin position="52"/>
        <end position="87"/>
    </location>
</feature>
<dbReference type="RefSeq" id="WP_172146134.1">
    <property type="nucleotide sequence ID" value="NZ_JAAIIJ010000021.1"/>
</dbReference>